<comment type="caution">
    <text evidence="1">The sequence shown here is derived from an EMBL/GenBank/DDBJ whole genome shotgun (WGS) entry which is preliminary data.</text>
</comment>
<evidence type="ECO:0000313" key="2">
    <source>
        <dbReference type="Proteomes" id="UP000813444"/>
    </source>
</evidence>
<accession>A0A8K0WLX3</accession>
<name>A0A8K0WLX3_9HYPO</name>
<protein>
    <submittedName>
        <fullName evidence="1">Uncharacterized protein</fullName>
    </submittedName>
</protein>
<dbReference type="OrthoDB" id="417125at2759"/>
<sequence>MVVLLHKLEAWDTSLLLYKFSRFATLKLYKLKSGHAKRSSFYMIAHDIQSEGLEAMQAVKRWKEIWRIATFGTEEDYFESLYKGEPSVEEVLHTFGSEVIRLGKDVWVTQAHALQNAPSNK</sequence>
<keyword evidence="2" id="KW-1185">Reference proteome</keyword>
<proteinExistence type="predicted"/>
<evidence type="ECO:0000313" key="1">
    <source>
        <dbReference type="EMBL" id="KAH7308631.1"/>
    </source>
</evidence>
<gene>
    <name evidence="1" type="ORF">B0I35DRAFT_491857</name>
</gene>
<dbReference type="EMBL" id="JAGPNK010000015">
    <property type="protein sequence ID" value="KAH7308631.1"/>
    <property type="molecule type" value="Genomic_DNA"/>
</dbReference>
<dbReference type="Proteomes" id="UP000813444">
    <property type="component" value="Unassembled WGS sequence"/>
</dbReference>
<reference evidence="1" key="1">
    <citation type="journal article" date="2021" name="Nat. Commun.">
        <title>Genetic determinants of endophytism in the Arabidopsis root mycobiome.</title>
        <authorList>
            <person name="Mesny F."/>
            <person name="Miyauchi S."/>
            <person name="Thiergart T."/>
            <person name="Pickel B."/>
            <person name="Atanasova L."/>
            <person name="Karlsson M."/>
            <person name="Huettel B."/>
            <person name="Barry K.W."/>
            <person name="Haridas S."/>
            <person name="Chen C."/>
            <person name="Bauer D."/>
            <person name="Andreopoulos W."/>
            <person name="Pangilinan J."/>
            <person name="LaButti K."/>
            <person name="Riley R."/>
            <person name="Lipzen A."/>
            <person name="Clum A."/>
            <person name="Drula E."/>
            <person name="Henrissat B."/>
            <person name="Kohler A."/>
            <person name="Grigoriev I.V."/>
            <person name="Martin F.M."/>
            <person name="Hacquard S."/>
        </authorList>
    </citation>
    <scope>NUCLEOTIDE SEQUENCE</scope>
    <source>
        <strain evidence="1">MPI-CAGE-CH-0235</strain>
    </source>
</reference>
<organism evidence="1 2">
    <name type="scientific">Stachybotrys elegans</name>
    <dbReference type="NCBI Taxonomy" id="80388"/>
    <lineage>
        <taxon>Eukaryota</taxon>
        <taxon>Fungi</taxon>
        <taxon>Dikarya</taxon>
        <taxon>Ascomycota</taxon>
        <taxon>Pezizomycotina</taxon>
        <taxon>Sordariomycetes</taxon>
        <taxon>Hypocreomycetidae</taxon>
        <taxon>Hypocreales</taxon>
        <taxon>Stachybotryaceae</taxon>
        <taxon>Stachybotrys</taxon>
    </lineage>
</organism>
<dbReference type="AlphaFoldDB" id="A0A8K0WLX3"/>